<accession>A0A2M7DQA5</accession>
<name>A0A2M7DQA5_9BACT</name>
<organism evidence="2 3">
    <name type="scientific">Candidatus Falkowbacteria bacterium CG02_land_8_20_14_3_00_36_14</name>
    <dbReference type="NCBI Taxonomy" id="1974560"/>
    <lineage>
        <taxon>Bacteria</taxon>
        <taxon>Candidatus Falkowiibacteriota</taxon>
    </lineage>
</organism>
<dbReference type="EMBL" id="PETS01000032">
    <property type="protein sequence ID" value="PIV51908.1"/>
    <property type="molecule type" value="Genomic_DNA"/>
</dbReference>
<keyword evidence="1" id="KW-0472">Membrane</keyword>
<sequence length="147" mass="16756">MIEKLLSFIYKLLLIILLITLLVFSASIIIKFNPQISSYIINSINKLQIKNNLLKSLIPQDKIINPKGVKEVTAEEVSNVGYTFLLAQIDNSDSPNLSDKTKNDITSIIHEAHFPKKQLLNIVFVMLQLQQLGLPLGFRSHVVWWED</sequence>
<evidence type="ECO:0000313" key="2">
    <source>
        <dbReference type="EMBL" id="PIV51908.1"/>
    </source>
</evidence>
<feature type="transmembrane region" description="Helical" evidence="1">
    <location>
        <begin position="12"/>
        <end position="30"/>
    </location>
</feature>
<feature type="non-terminal residue" evidence="2">
    <location>
        <position position="147"/>
    </location>
</feature>
<reference evidence="3" key="1">
    <citation type="submission" date="2017-09" db="EMBL/GenBank/DDBJ databases">
        <title>Depth-based differentiation of microbial function through sediment-hosted aquifers and enrichment of novel symbionts in the deep terrestrial subsurface.</title>
        <authorList>
            <person name="Probst A.J."/>
            <person name="Ladd B."/>
            <person name="Jarett J.K."/>
            <person name="Geller-Mcgrath D.E."/>
            <person name="Sieber C.M.K."/>
            <person name="Emerson J.B."/>
            <person name="Anantharaman K."/>
            <person name="Thomas B.C."/>
            <person name="Malmstrom R."/>
            <person name="Stieglmeier M."/>
            <person name="Klingl A."/>
            <person name="Woyke T."/>
            <person name="Ryan C.M."/>
            <person name="Banfield J.F."/>
        </authorList>
    </citation>
    <scope>NUCLEOTIDE SEQUENCE [LARGE SCALE GENOMIC DNA]</scope>
</reference>
<keyword evidence="1" id="KW-0812">Transmembrane</keyword>
<dbReference type="Proteomes" id="UP000228896">
    <property type="component" value="Unassembled WGS sequence"/>
</dbReference>
<comment type="caution">
    <text evidence="2">The sequence shown here is derived from an EMBL/GenBank/DDBJ whole genome shotgun (WGS) entry which is preliminary data.</text>
</comment>
<dbReference type="AlphaFoldDB" id="A0A2M7DQA5"/>
<evidence type="ECO:0000256" key="1">
    <source>
        <dbReference type="SAM" id="Phobius"/>
    </source>
</evidence>
<protein>
    <submittedName>
        <fullName evidence="2">Uncharacterized protein</fullName>
    </submittedName>
</protein>
<keyword evidence="1" id="KW-1133">Transmembrane helix</keyword>
<proteinExistence type="predicted"/>
<gene>
    <name evidence="2" type="ORF">COS18_01520</name>
</gene>
<evidence type="ECO:0000313" key="3">
    <source>
        <dbReference type="Proteomes" id="UP000228896"/>
    </source>
</evidence>